<dbReference type="GO" id="GO:0005524">
    <property type="term" value="F:ATP binding"/>
    <property type="evidence" value="ECO:0007669"/>
    <property type="project" value="UniProtKB-UniRule"/>
</dbReference>
<reference evidence="6" key="1">
    <citation type="submission" date="2021-01" db="EMBL/GenBank/DDBJ databases">
        <authorList>
            <consortium name="Genoscope - CEA"/>
            <person name="William W."/>
        </authorList>
    </citation>
    <scope>NUCLEOTIDE SEQUENCE</scope>
</reference>
<protein>
    <recommendedName>
        <fullName evidence="5">Protein kinase domain-containing protein</fullName>
    </recommendedName>
</protein>
<dbReference type="GO" id="GO:0004674">
    <property type="term" value="F:protein serine/threonine kinase activity"/>
    <property type="evidence" value="ECO:0007669"/>
    <property type="project" value="UniProtKB-KW"/>
</dbReference>
<dbReference type="Proteomes" id="UP000688137">
    <property type="component" value="Unassembled WGS sequence"/>
</dbReference>
<keyword evidence="4" id="KW-0723">Serine/threonine-protein kinase</keyword>
<keyword evidence="4" id="KW-0418">Kinase</keyword>
<feature type="binding site" evidence="3">
    <location>
        <position position="141"/>
    </location>
    <ligand>
        <name>ATP</name>
        <dbReference type="ChEBI" id="CHEBI:30616"/>
    </ligand>
</feature>
<evidence type="ECO:0000259" key="5">
    <source>
        <dbReference type="PROSITE" id="PS50011"/>
    </source>
</evidence>
<dbReference type="PROSITE" id="PS00107">
    <property type="entry name" value="PROTEIN_KINASE_ATP"/>
    <property type="match status" value="1"/>
</dbReference>
<sequence>MDQIDYSQVRFSFIGTRKHLFKDKQYYVYVFDDSLLMGIIPNTQNPKYQIKFGINIKFRWTLKKTKEGWIIESFYFPYKKSAKPLFGSNDDLQRLKEFTNLKVTFENMNELYQQFQLIGQGSSGKVFSAIHTIEQKIYAIKSIQKKQLKSQLDQNQGAFKMQVSILKLLAKYPDNFITLKEIYEGEDMQCLVTTFLEGPTLIEEFERLKTKNQKRFSSLEVKIILKKLLINLATLHQNRIIHRDLKPENLMFKIKGDSTTLILVDFGLATYESFEMLFYPKCGTPGYVAPEIFNIKSTSKYSTKVDIFSCGCIFYKLLTGNNIFYGETFDEVLRQNKKCQIDFNLPIDQDYITEYSINLLQKMLLKNPINRINAFDALNHPYFRDINTNIYPSLRSLQFNEEIYEDEEINNEKREEENNYIQLPKTSRKCQLIWNLSFFQQNSQKTVFDTNQFIEYDPLSGLRFVKVKQSPFVSQVLE</sequence>
<gene>
    <name evidence="6" type="ORF">PPRIM_AZ9-3.1.T0500149</name>
</gene>
<dbReference type="Pfam" id="PF00069">
    <property type="entry name" value="Pkinase"/>
    <property type="match status" value="1"/>
</dbReference>
<dbReference type="PANTHER" id="PTHR44167">
    <property type="entry name" value="OVARIAN-SPECIFIC SERINE/THREONINE-PROTEIN KINASE LOK-RELATED"/>
    <property type="match status" value="1"/>
</dbReference>
<keyword evidence="7" id="KW-1185">Reference proteome</keyword>
<organism evidence="6 7">
    <name type="scientific">Paramecium primaurelia</name>
    <dbReference type="NCBI Taxonomy" id="5886"/>
    <lineage>
        <taxon>Eukaryota</taxon>
        <taxon>Sar</taxon>
        <taxon>Alveolata</taxon>
        <taxon>Ciliophora</taxon>
        <taxon>Intramacronucleata</taxon>
        <taxon>Oligohymenophorea</taxon>
        <taxon>Peniculida</taxon>
        <taxon>Parameciidae</taxon>
        <taxon>Paramecium</taxon>
    </lineage>
</organism>
<proteinExistence type="inferred from homology"/>
<name>A0A8S1LZS6_PARPR</name>
<dbReference type="InterPro" id="IPR017441">
    <property type="entry name" value="Protein_kinase_ATP_BS"/>
</dbReference>
<evidence type="ECO:0000313" key="7">
    <source>
        <dbReference type="Proteomes" id="UP000688137"/>
    </source>
</evidence>
<dbReference type="PROSITE" id="PS00108">
    <property type="entry name" value="PROTEIN_KINASE_ST"/>
    <property type="match status" value="1"/>
</dbReference>
<keyword evidence="4" id="KW-0808">Transferase</keyword>
<keyword evidence="1 3" id="KW-0547">Nucleotide-binding</keyword>
<dbReference type="AlphaFoldDB" id="A0A8S1LZS6"/>
<evidence type="ECO:0000256" key="2">
    <source>
        <dbReference type="ARBA" id="ARBA00022840"/>
    </source>
</evidence>
<comment type="similarity">
    <text evidence="4">Belongs to the protein kinase superfamily.</text>
</comment>
<keyword evidence="2 3" id="KW-0067">ATP-binding</keyword>
<dbReference type="InterPro" id="IPR000719">
    <property type="entry name" value="Prot_kinase_dom"/>
</dbReference>
<dbReference type="EMBL" id="CAJJDM010000050">
    <property type="protein sequence ID" value="CAD8072987.1"/>
    <property type="molecule type" value="Genomic_DNA"/>
</dbReference>
<dbReference type="OMA" id="DQDYITE"/>
<feature type="domain" description="Protein kinase" evidence="5">
    <location>
        <begin position="112"/>
        <end position="383"/>
    </location>
</feature>
<accession>A0A8S1LZS6</accession>
<dbReference type="GO" id="GO:0044773">
    <property type="term" value="P:mitotic DNA damage checkpoint signaling"/>
    <property type="evidence" value="ECO:0007669"/>
    <property type="project" value="TreeGrafter"/>
</dbReference>
<dbReference type="GO" id="GO:0005634">
    <property type="term" value="C:nucleus"/>
    <property type="evidence" value="ECO:0007669"/>
    <property type="project" value="TreeGrafter"/>
</dbReference>
<evidence type="ECO:0000313" key="6">
    <source>
        <dbReference type="EMBL" id="CAD8072987.1"/>
    </source>
</evidence>
<dbReference type="PROSITE" id="PS50011">
    <property type="entry name" value="PROTEIN_KINASE_DOM"/>
    <property type="match status" value="1"/>
</dbReference>
<dbReference type="GO" id="GO:0005737">
    <property type="term" value="C:cytoplasm"/>
    <property type="evidence" value="ECO:0007669"/>
    <property type="project" value="TreeGrafter"/>
</dbReference>
<evidence type="ECO:0000256" key="3">
    <source>
        <dbReference type="PROSITE-ProRule" id="PRU10141"/>
    </source>
</evidence>
<dbReference type="FunFam" id="1.10.510.10:FF:000945">
    <property type="entry name" value="Uncharacterized protein"/>
    <property type="match status" value="1"/>
</dbReference>
<dbReference type="PANTHER" id="PTHR44167:SF18">
    <property type="entry name" value="PROTEIN KINASE DOMAIN-CONTAINING PROTEIN"/>
    <property type="match status" value="1"/>
</dbReference>
<comment type="caution">
    <text evidence="6">The sequence shown here is derived from an EMBL/GenBank/DDBJ whole genome shotgun (WGS) entry which is preliminary data.</text>
</comment>
<dbReference type="SMART" id="SM00220">
    <property type="entry name" value="S_TKc"/>
    <property type="match status" value="1"/>
</dbReference>
<dbReference type="InterPro" id="IPR008271">
    <property type="entry name" value="Ser/Thr_kinase_AS"/>
</dbReference>
<evidence type="ECO:0000256" key="4">
    <source>
        <dbReference type="RuleBase" id="RU000304"/>
    </source>
</evidence>
<evidence type="ECO:0000256" key="1">
    <source>
        <dbReference type="ARBA" id="ARBA00022741"/>
    </source>
</evidence>